<keyword evidence="4 5" id="KW-0472">Membrane</keyword>
<dbReference type="PROSITE" id="PS50850">
    <property type="entry name" value="MFS"/>
    <property type="match status" value="1"/>
</dbReference>
<keyword evidence="3 5" id="KW-1133">Transmembrane helix</keyword>
<feature type="transmembrane region" description="Helical" evidence="5">
    <location>
        <begin position="304"/>
        <end position="324"/>
    </location>
</feature>
<dbReference type="InterPro" id="IPR011701">
    <property type="entry name" value="MFS"/>
</dbReference>
<proteinExistence type="predicted"/>
<evidence type="ECO:0000256" key="1">
    <source>
        <dbReference type="ARBA" id="ARBA00004141"/>
    </source>
</evidence>
<feature type="transmembrane region" description="Helical" evidence="5">
    <location>
        <begin position="91"/>
        <end position="109"/>
    </location>
</feature>
<comment type="subcellular location">
    <subcellularLocation>
        <location evidence="1">Membrane</location>
        <topology evidence="1">Multi-pass membrane protein</topology>
    </subcellularLocation>
</comment>
<evidence type="ECO:0000256" key="2">
    <source>
        <dbReference type="ARBA" id="ARBA00022692"/>
    </source>
</evidence>
<gene>
    <name evidence="7" type="ORF">E5A73_00710</name>
</gene>
<dbReference type="InterPro" id="IPR036259">
    <property type="entry name" value="MFS_trans_sf"/>
</dbReference>
<evidence type="ECO:0000256" key="3">
    <source>
        <dbReference type="ARBA" id="ARBA00022989"/>
    </source>
</evidence>
<dbReference type="GO" id="GO:0046943">
    <property type="term" value="F:carboxylic acid transmembrane transporter activity"/>
    <property type="evidence" value="ECO:0007669"/>
    <property type="project" value="TreeGrafter"/>
</dbReference>
<dbReference type="AlphaFoldDB" id="A0A4S1XIW5"/>
<dbReference type="InterPro" id="IPR005829">
    <property type="entry name" value="Sugar_transporter_CS"/>
</dbReference>
<feature type="transmembrane region" description="Helical" evidence="5">
    <location>
        <begin position="177"/>
        <end position="196"/>
    </location>
</feature>
<feature type="transmembrane region" description="Helical" evidence="5">
    <location>
        <begin position="394"/>
        <end position="413"/>
    </location>
</feature>
<dbReference type="PROSITE" id="PS00217">
    <property type="entry name" value="SUGAR_TRANSPORT_2"/>
    <property type="match status" value="1"/>
</dbReference>
<dbReference type="InterPro" id="IPR020846">
    <property type="entry name" value="MFS_dom"/>
</dbReference>
<dbReference type="Gene3D" id="1.20.1250.20">
    <property type="entry name" value="MFS general substrate transporter like domains"/>
    <property type="match status" value="2"/>
</dbReference>
<dbReference type="RefSeq" id="WP_135961889.1">
    <property type="nucleotide sequence ID" value="NZ_SRXT01000001.1"/>
</dbReference>
<comment type="caution">
    <text evidence="7">The sequence shown here is derived from an EMBL/GenBank/DDBJ whole genome shotgun (WGS) entry which is preliminary data.</text>
</comment>
<dbReference type="GO" id="GO:0005886">
    <property type="term" value="C:plasma membrane"/>
    <property type="evidence" value="ECO:0007669"/>
    <property type="project" value="TreeGrafter"/>
</dbReference>
<feature type="transmembrane region" description="Helical" evidence="5">
    <location>
        <begin position="25"/>
        <end position="49"/>
    </location>
</feature>
<name>A0A4S1XIW5_9SPHN</name>
<sequence length="432" mass="46889">MTATIAGQAARDDGRSKPGDWKNTILAGLANYIDSGSIVAGSAALALWVEAYHLDNNLVGLLGAFGPNAIAAGIGALIGGRLCDLFGRKKIYQYDMLFYAFGMLFLIFAMNAWMIVVGFFLVGLAVGADIPASWSLILEMAPDRERGKHSGVAQVLWYLGPVVVLLMFLVLSPLGLLGARIVFAHLAILAVALTFLRSRMPESERWLEAQANAQGGGPVPERARLRDLFTRKHLRSMAFLAGMYVFWNLWAGTNGFFFPYILRTVGGQSQVGAVAIQALSFLIGMLSIWLVFMRFSDRVNQRAMFLASALIQVVGMALLAIFPLTLPVALIHVFLMAFGQGFGAQCFFQLWSGEMFPTLLRSTAQGVMFAMVRVTLGVFSFFVPMLTATGFTTLAWILTGFLVLSGLIGFLGAPRNEGKSLDELDEERGAAA</sequence>
<feature type="domain" description="Major facilitator superfamily (MFS) profile" evidence="6">
    <location>
        <begin position="20"/>
        <end position="417"/>
    </location>
</feature>
<accession>A0A4S1XIW5</accession>
<evidence type="ECO:0000256" key="4">
    <source>
        <dbReference type="ARBA" id="ARBA00023136"/>
    </source>
</evidence>
<dbReference type="OrthoDB" id="9784658at2"/>
<evidence type="ECO:0000313" key="8">
    <source>
        <dbReference type="Proteomes" id="UP000306147"/>
    </source>
</evidence>
<dbReference type="PANTHER" id="PTHR23508:SF10">
    <property type="entry name" value="CARBOXYLIC ACID TRANSPORTER PROTEIN HOMOLOG"/>
    <property type="match status" value="1"/>
</dbReference>
<keyword evidence="2 5" id="KW-0812">Transmembrane</keyword>
<dbReference type="CDD" id="cd17316">
    <property type="entry name" value="MFS_SV2_like"/>
    <property type="match status" value="1"/>
</dbReference>
<feature type="transmembrane region" description="Helical" evidence="5">
    <location>
        <begin position="271"/>
        <end position="292"/>
    </location>
</feature>
<feature type="transmembrane region" description="Helical" evidence="5">
    <location>
        <begin position="115"/>
        <end position="138"/>
    </location>
</feature>
<feature type="transmembrane region" description="Helical" evidence="5">
    <location>
        <begin position="150"/>
        <end position="171"/>
    </location>
</feature>
<dbReference type="SUPFAM" id="SSF103473">
    <property type="entry name" value="MFS general substrate transporter"/>
    <property type="match status" value="1"/>
</dbReference>
<feature type="transmembrane region" description="Helical" evidence="5">
    <location>
        <begin position="234"/>
        <end position="251"/>
    </location>
</feature>
<feature type="transmembrane region" description="Helical" evidence="5">
    <location>
        <begin position="363"/>
        <end position="382"/>
    </location>
</feature>
<feature type="transmembrane region" description="Helical" evidence="5">
    <location>
        <begin position="61"/>
        <end position="79"/>
    </location>
</feature>
<evidence type="ECO:0000256" key="5">
    <source>
        <dbReference type="SAM" id="Phobius"/>
    </source>
</evidence>
<dbReference type="Proteomes" id="UP000306147">
    <property type="component" value="Unassembled WGS sequence"/>
</dbReference>
<dbReference type="Pfam" id="PF07690">
    <property type="entry name" value="MFS_1"/>
    <property type="match status" value="1"/>
</dbReference>
<keyword evidence="8" id="KW-1185">Reference proteome</keyword>
<dbReference type="PANTHER" id="PTHR23508">
    <property type="entry name" value="CARBOXYLIC ACID TRANSPORTER PROTEIN HOMOLOG"/>
    <property type="match status" value="1"/>
</dbReference>
<feature type="transmembrane region" description="Helical" evidence="5">
    <location>
        <begin position="330"/>
        <end position="351"/>
    </location>
</feature>
<dbReference type="EMBL" id="SRXT01000001">
    <property type="protein sequence ID" value="TGX55690.1"/>
    <property type="molecule type" value="Genomic_DNA"/>
</dbReference>
<reference evidence="7 8" key="1">
    <citation type="submission" date="2019-04" db="EMBL/GenBank/DDBJ databases">
        <title>Sphingomonas psychrotolerans sp. nov., isolated from soil in the Tianshan Mountains, Xinjiang, China.</title>
        <authorList>
            <person name="Luo Y."/>
            <person name="Sheng H."/>
        </authorList>
    </citation>
    <scope>NUCLEOTIDE SEQUENCE [LARGE SCALE GENOMIC DNA]</scope>
    <source>
        <strain evidence="7 8">ZFGT-11</strain>
    </source>
</reference>
<protein>
    <submittedName>
        <fullName evidence="7">MFS transporter</fullName>
    </submittedName>
</protein>
<evidence type="ECO:0000259" key="6">
    <source>
        <dbReference type="PROSITE" id="PS50850"/>
    </source>
</evidence>
<organism evidence="7 8">
    <name type="scientific">Sphingomonas gei</name>
    <dbReference type="NCBI Taxonomy" id="1395960"/>
    <lineage>
        <taxon>Bacteria</taxon>
        <taxon>Pseudomonadati</taxon>
        <taxon>Pseudomonadota</taxon>
        <taxon>Alphaproteobacteria</taxon>
        <taxon>Sphingomonadales</taxon>
        <taxon>Sphingomonadaceae</taxon>
        <taxon>Sphingomonas</taxon>
    </lineage>
</organism>
<evidence type="ECO:0000313" key="7">
    <source>
        <dbReference type="EMBL" id="TGX55690.1"/>
    </source>
</evidence>